<evidence type="ECO:0000256" key="7">
    <source>
        <dbReference type="SAM" id="MobiDB-lite"/>
    </source>
</evidence>
<comment type="subcellular location">
    <subcellularLocation>
        <location evidence="1">Mitochondrion</location>
    </subcellularLocation>
</comment>
<evidence type="ECO:0000256" key="5">
    <source>
        <dbReference type="ARBA" id="ARBA00023274"/>
    </source>
</evidence>
<gene>
    <name evidence="8" type="ORF">MAC_09481</name>
</gene>
<dbReference type="AlphaFoldDB" id="E9EHY3"/>
<reference evidence="8 9" key="1">
    <citation type="journal article" date="2011" name="PLoS Genet.">
        <title>Genome sequencing and comparative transcriptomics of the model entomopathogenic fungi Metarhizium anisopliae and M. acridum.</title>
        <authorList>
            <person name="Gao Q."/>
            <person name="Jin K."/>
            <person name="Ying S.H."/>
            <person name="Zhang Y."/>
            <person name="Xiao G."/>
            <person name="Shang Y."/>
            <person name="Duan Z."/>
            <person name="Hu X."/>
            <person name="Xie X.Q."/>
            <person name="Zhou G."/>
            <person name="Peng G."/>
            <person name="Luo Z."/>
            <person name="Huang W."/>
            <person name="Wang B."/>
            <person name="Fang W."/>
            <person name="Wang S."/>
            <person name="Zhong Y."/>
            <person name="Ma L.J."/>
            <person name="St Leger R.J."/>
            <person name="Zhao G.P."/>
            <person name="Pei Y."/>
            <person name="Feng M.G."/>
            <person name="Xia Y."/>
            <person name="Wang C."/>
        </authorList>
    </citation>
    <scope>NUCLEOTIDE SEQUENCE [LARGE SCALE GENOMIC DNA]</scope>
    <source>
        <strain evidence="8 9">CQMa 102</strain>
    </source>
</reference>
<dbReference type="GO" id="GO:0006412">
    <property type="term" value="P:translation"/>
    <property type="evidence" value="ECO:0007669"/>
    <property type="project" value="InterPro"/>
</dbReference>
<evidence type="ECO:0000313" key="9">
    <source>
        <dbReference type="Proteomes" id="UP000002499"/>
    </source>
</evidence>
<dbReference type="InParanoid" id="E9EHY3"/>
<proteinExistence type="inferred from homology"/>
<comment type="similarity">
    <text evidence="2">Belongs to the mitochondrion-specific ribosomal protein mL49 family.</text>
</comment>
<dbReference type="PANTHER" id="PTHR13477:SF0">
    <property type="entry name" value="LARGE RIBOSOMAL SUBUNIT PROTEIN ML49"/>
    <property type="match status" value="1"/>
</dbReference>
<dbReference type="eggNOG" id="KOG4034">
    <property type="taxonomic scope" value="Eukaryota"/>
</dbReference>
<dbReference type="PANTHER" id="PTHR13477">
    <property type="entry name" value="MITOCHONDRIAL 39S RIBOSOMAL PROTEIN L49"/>
    <property type="match status" value="1"/>
</dbReference>
<protein>
    <recommendedName>
        <fullName evidence="6">Large ribosomal subunit protein mL49</fullName>
    </recommendedName>
</protein>
<organism evidence="9">
    <name type="scientific">Metarhizium acridum (strain CQMa 102)</name>
    <dbReference type="NCBI Taxonomy" id="655827"/>
    <lineage>
        <taxon>Eukaryota</taxon>
        <taxon>Fungi</taxon>
        <taxon>Dikarya</taxon>
        <taxon>Ascomycota</taxon>
        <taxon>Pezizomycotina</taxon>
        <taxon>Sordariomycetes</taxon>
        <taxon>Hypocreomycetidae</taxon>
        <taxon>Hypocreales</taxon>
        <taxon>Clavicipitaceae</taxon>
        <taxon>Metarhizium</taxon>
    </lineage>
</organism>
<evidence type="ECO:0000256" key="2">
    <source>
        <dbReference type="ARBA" id="ARBA00005677"/>
    </source>
</evidence>
<name>E9EHY3_METAQ</name>
<keyword evidence="4" id="KW-0496">Mitochondrion</keyword>
<dbReference type="EMBL" id="GL698623">
    <property type="protein sequence ID" value="EFY84474.1"/>
    <property type="molecule type" value="Genomic_DNA"/>
</dbReference>
<dbReference type="Pfam" id="PF05046">
    <property type="entry name" value="Img2"/>
    <property type="match status" value="1"/>
</dbReference>
<dbReference type="GO" id="GO:0003735">
    <property type="term" value="F:structural constituent of ribosome"/>
    <property type="evidence" value="ECO:0007669"/>
    <property type="project" value="InterPro"/>
</dbReference>
<keyword evidence="3" id="KW-0689">Ribosomal protein</keyword>
<keyword evidence="9" id="KW-1185">Reference proteome</keyword>
<dbReference type="HOGENOM" id="CLU_121541_1_0_1"/>
<feature type="region of interest" description="Disordered" evidence="7">
    <location>
        <begin position="50"/>
        <end position="74"/>
    </location>
</feature>
<dbReference type="Gene3D" id="3.30.780.10">
    <property type="entry name" value="SUI1-like domain"/>
    <property type="match status" value="1"/>
</dbReference>
<evidence type="ECO:0000313" key="8">
    <source>
        <dbReference type="EMBL" id="EFY84474.1"/>
    </source>
</evidence>
<sequence length="193" mass="21648">MYQHVSRALCRGPNYLLQSSIYRTAVIPLSNLPTCRFASWSQSSRSLTTAATKPAHSYTPMSRAPTPPPTKSPEELAGAAYIVRRTPSIQLPVYRRFMSGGNRQVVLIKKVDGDRKKLLEDLVDSLGVSKQDIRLNPTTQHIELKSNEKLQSVLKSYVVSVYVSHAYTYVQLSLQDIPQSIAFPNQVRISMQI</sequence>
<dbReference type="Proteomes" id="UP000002499">
    <property type="component" value="Unassembled WGS sequence"/>
</dbReference>
<dbReference type="InterPro" id="IPR007740">
    <property type="entry name" value="Ribosomal_mL49"/>
</dbReference>
<dbReference type="OrthoDB" id="19439at2759"/>
<evidence type="ECO:0000256" key="1">
    <source>
        <dbReference type="ARBA" id="ARBA00004173"/>
    </source>
</evidence>
<dbReference type="GO" id="GO:0005762">
    <property type="term" value="C:mitochondrial large ribosomal subunit"/>
    <property type="evidence" value="ECO:0007669"/>
    <property type="project" value="TreeGrafter"/>
</dbReference>
<accession>E9EHY3</accession>
<evidence type="ECO:0000256" key="6">
    <source>
        <dbReference type="ARBA" id="ARBA00035191"/>
    </source>
</evidence>
<dbReference type="STRING" id="655827.E9EHY3"/>
<evidence type="ECO:0000256" key="4">
    <source>
        <dbReference type="ARBA" id="ARBA00023128"/>
    </source>
</evidence>
<keyword evidence="5" id="KW-0687">Ribonucleoprotein</keyword>
<evidence type="ECO:0000256" key="3">
    <source>
        <dbReference type="ARBA" id="ARBA00022980"/>
    </source>
</evidence>